<evidence type="ECO:0000256" key="9">
    <source>
        <dbReference type="ARBA" id="ARBA00029440"/>
    </source>
</evidence>
<evidence type="ECO:0000313" key="13">
    <source>
        <dbReference type="Proteomes" id="UP001221686"/>
    </source>
</evidence>
<dbReference type="NCBIfam" id="NF006949">
    <property type="entry name" value="PRK09431.1"/>
    <property type="match status" value="1"/>
</dbReference>
<comment type="catalytic activity">
    <reaction evidence="10">
        <text>L-aspartate + L-glutamine + ATP + H2O = L-asparagine + L-glutamate + AMP + diphosphate + H(+)</text>
        <dbReference type="Rhea" id="RHEA:12228"/>
        <dbReference type="ChEBI" id="CHEBI:15377"/>
        <dbReference type="ChEBI" id="CHEBI:15378"/>
        <dbReference type="ChEBI" id="CHEBI:29985"/>
        <dbReference type="ChEBI" id="CHEBI:29991"/>
        <dbReference type="ChEBI" id="CHEBI:30616"/>
        <dbReference type="ChEBI" id="CHEBI:33019"/>
        <dbReference type="ChEBI" id="CHEBI:58048"/>
        <dbReference type="ChEBI" id="CHEBI:58359"/>
        <dbReference type="ChEBI" id="CHEBI:456215"/>
        <dbReference type="EC" id="6.3.5.4"/>
    </reaction>
</comment>
<keyword evidence="7" id="KW-0061">Asparagine biosynthesis</keyword>
<keyword evidence="4" id="KW-0028">Amino-acid biosynthesis</keyword>
<keyword evidence="13" id="KW-1185">Reference proteome</keyword>
<dbReference type="InterPro" id="IPR050795">
    <property type="entry name" value="Asn_Synthetase"/>
</dbReference>
<dbReference type="InterPro" id="IPR006426">
    <property type="entry name" value="Asn_synth_AEB"/>
</dbReference>
<dbReference type="RefSeq" id="WP_272084046.1">
    <property type="nucleotide sequence ID" value="NZ_JAQNDL010000001.1"/>
</dbReference>
<name>A0ABT5DT96_9BACT</name>
<dbReference type="Proteomes" id="UP001221686">
    <property type="component" value="Unassembled WGS sequence"/>
</dbReference>
<keyword evidence="5" id="KW-0547">Nucleotide-binding</keyword>
<evidence type="ECO:0000256" key="3">
    <source>
        <dbReference type="ARBA" id="ARBA00022598"/>
    </source>
</evidence>
<dbReference type="EC" id="6.3.5.4" evidence="2"/>
<dbReference type="PROSITE" id="PS51278">
    <property type="entry name" value="GATASE_TYPE_2"/>
    <property type="match status" value="1"/>
</dbReference>
<feature type="domain" description="Glutamine amidotransferase type-2" evidence="11">
    <location>
        <begin position="2"/>
        <end position="183"/>
    </location>
</feature>
<dbReference type="Gene3D" id="3.40.50.620">
    <property type="entry name" value="HUPs"/>
    <property type="match status" value="1"/>
</dbReference>
<dbReference type="CDD" id="cd00712">
    <property type="entry name" value="AsnB"/>
    <property type="match status" value="1"/>
</dbReference>
<evidence type="ECO:0000256" key="6">
    <source>
        <dbReference type="ARBA" id="ARBA00022840"/>
    </source>
</evidence>
<dbReference type="PANTHER" id="PTHR11772:SF2">
    <property type="entry name" value="ASPARAGINE SYNTHETASE [GLUTAMINE-HYDROLYZING]"/>
    <property type="match status" value="1"/>
</dbReference>
<evidence type="ECO:0000256" key="2">
    <source>
        <dbReference type="ARBA" id="ARBA00012737"/>
    </source>
</evidence>
<dbReference type="GO" id="GO:0004066">
    <property type="term" value="F:asparagine synthase (glutamine-hydrolyzing) activity"/>
    <property type="evidence" value="ECO:0007669"/>
    <property type="project" value="UniProtKB-EC"/>
</dbReference>
<evidence type="ECO:0000256" key="5">
    <source>
        <dbReference type="ARBA" id="ARBA00022741"/>
    </source>
</evidence>
<dbReference type="InterPro" id="IPR029055">
    <property type="entry name" value="Ntn_hydrolases_N"/>
</dbReference>
<dbReference type="InterPro" id="IPR033738">
    <property type="entry name" value="AsnB_N"/>
</dbReference>
<dbReference type="InterPro" id="IPR017932">
    <property type="entry name" value="GATase_2_dom"/>
</dbReference>
<keyword evidence="3 12" id="KW-0436">Ligase</keyword>
<dbReference type="InterPro" id="IPR014729">
    <property type="entry name" value="Rossmann-like_a/b/a_fold"/>
</dbReference>
<organism evidence="12 13">
    <name type="scientific">Nannocystis bainbridge</name>
    <dbReference type="NCBI Taxonomy" id="2995303"/>
    <lineage>
        <taxon>Bacteria</taxon>
        <taxon>Pseudomonadati</taxon>
        <taxon>Myxococcota</taxon>
        <taxon>Polyangia</taxon>
        <taxon>Nannocystales</taxon>
        <taxon>Nannocystaceae</taxon>
        <taxon>Nannocystis</taxon>
    </lineage>
</organism>
<dbReference type="Pfam" id="PF00733">
    <property type="entry name" value="Asn_synthase"/>
    <property type="match status" value="2"/>
</dbReference>
<dbReference type="InterPro" id="IPR001962">
    <property type="entry name" value="Asn_synthase"/>
</dbReference>
<keyword evidence="8" id="KW-0315">Glutamine amidotransferase</keyword>
<dbReference type="SUPFAM" id="SSF52402">
    <property type="entry name" value="Adenine nucleotide alpha hydrolases-like"/>
    <property type="match status" value="1"/>
</dbReference>
<comment type="pathway">
    <text evidence="9">Amino-acid biosynthesis.</text>
</comment>
<evidence type="ECO:0000256" key="4">
    <source>
        <dbReference type="ARBA" id="ARBA00022605"/>
    </source>
</evidence>
<evidence type="ECO:0000256" key="10">
    <source>
        <dbReference type="ARBA" id="ARBA00048741"/>
    </source>
</evidence>
<evidence type="ECO:0000259" key="11">
    <source>
        <dbReference type="PROSITE" id="PS51278"/>
    </source>
</evidence>
<dbReference type="SUPFAM" id="SSF56235">
    <property type="entry name" value="N-terminal nucleophile aminohydrolases (Ntn hydrolases)"/>
    <property type="match status" value="1"/>
</dbReference>
<evidence type="ECO:0000256" key="1">
    <source>
        <dbReference type="ARBA" id="ARBA00005752"/>
    </source>
</evidence>
<comment type="caution">
    <text evidence="12">The sequence shown here is derived from an EMBL/GenBank/DDBJ whole genome shotgun (WGS) entry which is preliminary data.</text>
</comment>
<keyword evidence="6" id="KW-0067">ATP-binding</keyword>
<dbReference type="Pfam" id="PF13537">
    <property type="entry name" value="GATase_7"/>
    <property type="match status" value="1"/>
</dbReference>
<reference evidence="12 13" key="1">
    <citation type="submission" date="2022-11" db="EMBL/GenBank/DDBJ databases">
        <title>Minimal conservation of predation-associated metabolite biosynthetic gene clusters underscores biosynthetic potential of Myxococcota including descriptions for ten novel species: Archangium lansinium sp. nov., Myxococcus landrumus sp. nov., Nannocystis bai.</title>
        <authorList>
            <person name="Ahearne A."/>
            <person name="Stevens C."/>
            <person name="Dowd S."/>
        </authorList>
    </citation>
    <scope>NUCLEOTIDE SEQUENCE [LARGE SCALE GENOMIC DNA]</scope>
    <source>
        <strain evidence="12 13">BB15-2</strain>
    </source>
</reference>
<evidence type="ECO:0000256" key="8">
    <source>
        <dbReference type="ARBA" id="ARBA00022962"/>
    </source>
</evidence>
<evidence type="ECO:0000313" key="12">
    <source>
        <dbReference type="EMBL" id="MDC0715621.1"/>
    </source>
</evidence>
<dbReference type="PIRSF" id="PIRSF001589">
    <property type="entry name" value="Asn_synthetase_glu-h"/>
    <property type="match status" value="1"/>
</dbReference>
<protein>
    <recommendedName>
        <fullName evidence="2">asparagine synthase (glutamine-hydrolyzing)</fullName>
        <ecNumber evidence="2">6.3.5.4</ecNumber>
    </recommendedName>
</protein>
<dbReference type="CDD" id="cd01991">
    <property type="entry name" value="Asn_synthase_B_C"/>
    <property type="match status" value="1"/>
</dbReference>
<proteinExistence type="inferred from homology"/>
<evidence type="ECO:0000256" key="7">
    <source>
        <dbReference type="ARBA" id="ARBA00022888"/>
    </source>
</evidence>
<dbReference type="EMBL" id="JAQNDL010000001">
    <property type="protein sequence ID" value="MDC0715621.1"/>
    <property type="molecule type" value="Genomic_DNA"/>
</dbReference>
<dbReference type="PANTHER" id="PTHR11772">
    <property type="entry name" value="ASPARAGINE SYNTHETASE"/>
    <property type="match status" value="1"/>
</dbReference>
<gene>
    <name evidence="12" type="primary">asnB</name>
    <name evidence="12" type="ORF">POL25_01885</name>
</gene>
<sequence length="536" mass="59013">MCGIIAVFGNVDGHVAAAAESAATRLAHRGPDGSGLWMRLGSAVLCHRRLAIMDPAQGKQPILGRDGAAVIHNGEIYNFRALARELAGSGRQCVSGSDSEVLAHLYEERGEACVEALDGIFAFAAVHGDDWLVARDPIGIKPLYYGRDRAGNLWFASELKALIDNCVSFEVFPPGHLMTRSGGLRRWYAPAWLRGEGGEVGDPSRLRQRLSDAVEKRLMSDVPLGLLLSGGLDSSLIAALATRLVRARDPRAEVHSFAIGVDKDAPDLCAARQVAQFLGTTHHEVLFRVEDGIAALDDIIRHVESYDIPTIRASIPMYFLSRYIRDQGVKVVLSGEGSDEIFGGYLYFYYAEDPEELRRETIARVANLHLSDVLRADKSTMAHGVEARVPFLDLSFLDLAMSLSPELKQPRSASPGVEGRVEKWLLRQAFADEADPLLPASVLWRQKEQFSDGVGYGWVDALRTHAERVVTPSELARAAERFPYATPATAEAYVYRERFEALFPGEHAARCIVRWTPRWQADSDTSGRANPFHRGP</sequence>
<comment type="similarity">
    <text evidence="1">Belongs to the asparagine synthetase family.</text>
</comment>
<accession>A0ABT5DT96</accession>
<dbReference type="Gene3D" id="3.60.20.10">
    <property type="entry name" value="Glutamine Phosphoribosylpyrophosphate, subunit 1, domain 1"/>
    <property type="match status" value="1"/>
</dbReference>